<dbReference type="InterPro" id="IPR029044">
    <property type="entry name" value="Nucleotide-diphossugar_trans"/>
</dbReference>
<accession>A0A6C0JVY7</accession>
<evidence type="ECO:0000313" key="2">
    <source>
        <dbReference type="EMBL" id="QHU09553.1"/>
    </source>
</evidence>
<dbReference type="InterPro" id="IPR001173">
    <property type="entry name" value="Glyco_trans_2-like"/>
</dbReference>
<dbReference type="SUPFAM" id="SSF53448">
    <property type="entry name" value="Nucleotide-diphospho-sugar transferases"/>
    <property type="match status" value="1"/>
</dbReference>
<dbReference type="EMBL" id="MN740738">
    <property type="protein sequence ID" value="QHU09553.1"/>
    <property type="molecule type" value="Genomic_DNA"/>
</dbReference>
<sequence>MTLRYPNKTLKKLKPAKFAMCIPCHTEDLSCIDKCFQSIKAQKQAPDLITMSVSSSTPEKEAIFKQKRAEYNLPIHYTFTTESLLPGANRNRAAAAAVKRGASHLSFFDFDDIMHPMRFKAIRTAFIKNPKMTGLVHGFKNGFKADPNINLPNDPVKGTVYFNKIRPTSENNQEGVHFNTVLVDPNFTKNNSNNGQLTNGHSTVKSSFWKRYPFQEDLRTGEDGSFVFNILTKGTLGFMTDPLTLYLR</sequence>
<dbReference type="Gene3D" id="3.90.550.10">
    <property type="entry name" value="Spore Coat Polysaccharide Biosynthesis Protein SpsA, Chain A"/>
    <property type="match status" value="1"/>
</dbReference>
<reference evidence="2" key="1">
    <citation type="journal article" date="2020" name="Nature">
        <title>Giant virus diversity and host interactions through global metagenomics.</title>
        <authorList>
            <person name="Schulz F."/>
            <person name="Roux S."/>
            <person name="Paez-Espino D."/>
            <person name="Jungbluth S."/>
            <person name="Walsh D.A."/>
            <person name="Denef V.J."/>
            <person name="McMahon K.D."/>
            <person name="Konstantinidis K.T."/>
            <person name="Eloe-Fadrosh E.A."/>
            <person name="Kyrpides N.C."/>
            <person name="Woyke T."/>
        </authorList>
    </citation>
    <scope>NUCLEOTIDE SEQUENCE</scope>
    <source>
        <strain evidence="2">GVMAG-S-1101164-105</strain>
    </source>
</reference>
<name>A0A6C0JVY7_9ZZZZ</name>
<dbReference type="AlphaFoldDB" id="A0A6C0JVY7"/>
<dbReference type="Pfam" id="PF00535">
    <property type="entry name" value="Glycos_transf_2"/>
    <property type="match status" value="1"/>
</dbReference>
<feature type="domain" description="Glycosyltransferase 2-like" evidence="1">
    <location>
        <begin position="21"/>
        <end position="140"/>
    </location>
</feature>
<organism evidence="2">
    <name type="scientific">viral metagenome</name>
    <dbReference type="NCBI Taxonomy" id="1070528"/>
    <lineage>
        <taxon>unclassified sequences</taxon>
        <taxon>metagenomes</taxon>
        <taxon>organismal metagenomes</taxon>
    </lineage>
</organism>
<protein>
    <recommendedName>
        <fullName evidence="1">Glycosyltransferase 2-like domain-containing protein</fullName>
    </recommendedName>
</protein>
<proteinExistence type="predicted"/>
<evidence type="ECO:0000259" key="1">
    <source>
        <dbReference type="Pfam" id="PF00535"/>
    </source>
</evidence>